<proteinExistence type="predicted"/>
<name>A0A0E9PA59_ANGAN</name>
<evidence type="ECO:0000313" key="1">
    <source>
        <dbReference type="EMBL" id="JAH01384.1"/>
    </source>
</evidence>
<organism evidence="1">
    <name type="scientific">Anguilla anguilla</name>
    <name type="common">European freshwater eel</name>
    <name type="synonym">Muraena anguilla</name>
    <dbReference type="NCBI Taxonomy" id="7936"/>
    <lineage>
        <taxon>Eukaryota</taxon>
        <taxon>Metazoa</taxon>
        <taxon>Chordata</taxon>
        <taxon>Craniata</taxon>
        <taxon>Vertebrata</taxon>
        <taxon>Euteleostomi</taxon>
        <taxon>Actinopterygii</taxon>
        <taxon>Neopterygii</taxon>
        <taxon>Teleostei</taxon>
        <taxon>Anguilliformes</taxon>
        <taxon>Anguillidae</taxon>
        <taxon>Anguilla</taxon>
    </lineage>
</organism>
<dbReference type="AlphaFoldDB" id="A0A0E9PA59"/>
<accession>A0A0E9PA59</accession>
<reference evidence="1" key="1">
    <citation type="submission" date="2014-11" db="EMBL/GenBank/DDBJ databases">
        <authorList>
            <person name="Amaro Gonzalez C."/>
        </authorList>
    </citation>
    <scope>NUCLEOTIDE SEQUENCE</scope>
</reference>
<protein>
    <submittedName>
        <fullName evidence="1">Uncharacterized protein</fullName>
    </submittedName>
</protein>
<sequence>MAFYSCIYLSAYGSLGYSPLLNTIQFSL</sequence>
<reference evidence="1" key="2">
    <citation type="journal article" date="2015" name="Fish Shellfish Immunol.">
        <title>Early steps in the European eel (Anguilla anguilla)-Vibrio vulnificus interaction in the gills: Role of the RtxA13 toxin.</title>
        <authorList>
            <person name="Callol A."/>
            <person name="Pajuelo D."/>
            <person name="Ebbesson L."/>
            <person name="Teles M."/>
            <person name="MacKenzie S."/>
            <person name="Amaro C."/>
        </authorList>
    </citation>
    <scope>NUCLEOTIDE SEQUENCE</scope>
</reference>
<dbReference type="EMBL" id="GBXM01107193">
    <property type="protein sequence ID" value="JAH01384.1"/>
    <property type="molecule type" value="Transcribed_RNA"/>
</dbReference>